<dbReference type="SUPFAM" id="SSF52343">
    <property type="entry name" value="Ferredoxin reductase-like, C-terminal NADP-linked domain"/>
    <property type="match status" value="1"/>
</dbReference>
<dbReference type="AlphaFoldDB" id="A0A246JCZ9"/>
<dbReference type="PROSITE" id="PS51384">
    <property type="entry name" value="FAD_FR"/>
    <property type="match status" value="1"/>
</dbReference>
<feature type="domain" description="2Fe-2S ferredoxin-type" evidence="3">
    <location>
        <begin position="7"/>
        <end position="95"/>
    </location>
</feature>
<dbReference type="Pfam" id="PF00557">
    <property type="entry name" value="Peptidase_M24"/>
    <property type="match status" value="1"/>
</dbReference>
<keyword evidence="2" id="KW-0408">Iron</keyword>
<dbReference type="Gene3D" id="3.10.20.30">
    <property type="match status" value="1"/>
</dbReference>
<sequence length="578" mass="62830">MSRPTAFRCTLAPQGRTFDLTGEATILDAALAQSVAVPFSCRRGECGSCRAQVLSGSAARVRPPSLAAYRVRPDEILMCQCRATSDLTLAFAHWTVPACAPARYAARVEAVESLRPDVTRLVVDLQQAGAFVCEPGQHMHVLTASGERRSFSIANLPTITADRVRLEFHIRRVPGGAFTDRTLATLRPGDALSLDGPHGDCGWREAPQEGTSLVLLATGTGYAGVSAILRAALRSATPRRVTLYWGGREAADRYDAEALDELARRFPSFRWEAPVRHVQDAALADGHDWSATRVHACGHPAMVTDARASLTAAGLPPARFHAEAFVPQSGHAPPPAPVAPSHPWERVGARFTLDGILQARERSREALARIVARIEPGMTARDMIDMADTLLRAMGSACNWHPTYARIGADTPLGSRQPIDPGRRLQREDIFTVDLGPVWDGYEGDYGDTFHLGADEDHARCVAAARAVFDETRAAWLHGRRGIDLYAFAQERAASRGCTLVRETAGHRVSDFPHALYGGHRLAEADFIPASGIWVLEVHVRDLVRPIGAFFEDVLLDGLPRGRGVRHRTDACHGSMAE</sequence>
<keyword evidence="2" id="KW-0001">2Fe-2S</keyword>
<dbReference type="PROSITE" id="PS51085">
    <property type="entry name" value="2FE2S_FER_2"/>
    <property type="match status" value="1"/>
</dbReference>
<dbReference type="InterPro" id="IPR036010">
    <property type="entry name" value="2Fe-2S_ferredoxin-like_sf"/>
</dbReference>
<dbReference type="GO" id="GO:0051537">
    <property type="term" value="F:2 iron, 2 sulfur cluster binding"/>
    <property type="evidence" value="ECO:0007669"/>
    <property type="project" value="UniProtKB-KW"/>
</dbReference>
<organism evidence="5 6">
    <name type="scientific">Roseateles aquatilis</name>
    <dbReference type="NCBI Taxonomy" id="431061"/>
    <lineage>
        <taxon>Bacteria</taxon>
        <taxon>Pseudomonadati</taxon>
        <taxon>Pseudomonadota</taxon>
        <taxon>Betaproteobacteria</taxon>
        <taxon>Burkholderiales</taxon>
        <taxon>Sphaerotilaceae</taxon>
        <taxon>Roseateles</taxon>
    </lineage>
</organism>
<dbReference type="InterPro" id="IPR001041">
    <property type="entry name" value="2Fe-2S_ferredoxin-type"/>
</dbReference>
<evidence type="ECO:0000313" key="6">
    <source>
        <dbReference type="Proteomes" id="UP000197468"/>
    </source>
</evidence>
<comment type="cofactor">
    <cofactor evidence="1">
        <name>FAD</name>
        <dbReference type="ChEBI" id="CHEBI:57692"/>
    </cofactor>
</comment>
<evidence type="ECO:0000259" key="3">
    <source>
        <dbReference type="PROSITE" id="PS51085"/>
    </source>
</evidence>
<accession>A0A246JCZ9</accession>
<dbReference type="InterPro" id="IPR001433">
    <property type="entry name" value="OxRdtase_FAD/NAD-bd"/>
</dbReference>
<proteinExistence type="predicted"/>
<name>A0A246JCZ9_9BURK</name>
<dbReference type="OrthoDB" id="570664at2"/>
<dbReference type="GO" id="GO:0016491">
    <property type="term" value="F:oxidoreductase activity"/>
    <property type="evidence" value="ECO:0007669"/>
    <property type="project" value="InterPro"/>
</dbReference>
<dbReference type="InterPro" id="IPR017927">
    <property type="entry name" value="FAD-bd_FR_type"/>
</dbReference>
<dbReference type="RefSeq" id="WP_088385469.1">
    <property type="nucleotide sequence ID" value="NZ_NIOF01000005.1"/>
</dbReference>
<dbReference type="InterPro" id="IPR036005">
    <property type="entry name" value="Creatinase/aminopeptidase-like"/>
</dbReference>
<dbReference type="Pfam" id="PF00175">
    <property type="entry name" value="NAD_binding_1"/>
    <property type="match status" value="1"/>
</dbReference>
<dbReference type="InterPro" id="IPR050415">
    <property type="entry name" value="MRET"/>
</dbReference>
<keyword evidence="2" id="KW-0411">Iron-sulfur</keyword>
<dbReference type="InterPro" id="IPR039261">
    <property type="entry name" value="FNR_nucleotide-bd"/>
</dbReference>
<keyword evidence="2" id="KW-0479">Metal-binding</keyword>
<comment type="caution">
    <text evidence="5">The sequence shown here is derived from an EMBL/GenBank/DDBJ whole genome shotgun (WGS) entry which is preliminary data.</text>
</comment>
<evidence type="ECO:0000256" key="1">
    <source>
        <dbReference type="ARBA" id="ARBA00001974"/>
    </source>
</evidence>
<evidence type="ECO:0000259" key="4">
    <source>
        <dbReference type="PROSITE" id="PS51384"/>
    </source>
</evidence>
<dbReference type="InterPro" id="IPR017938">
    <property type="entry name" value="Riboflavin_synthase-like_b-brl"/>
</dbReference>
<dbReference type="Proteomes" id="UP000197468">
    <property type="component" value="Unassembled WGS sequence"/>
</dbReference>
<dbReference type="Gene3D" id="2.40.30.10">
    <property type="entry name" value="Translation factors"/>
    <property type="match status" value="1"/>
</dbReference>
<dbReference type="CDD" id="cd00207">
    <property type="entry name" value="fer2"/>
    <property type="match status" value="1"/>
</dbReference>
<dbReference type="Gene3D" id="3.40.50.80">
    <property type="entry name" value="Nucleotide-binding domain of ferredoxin-NADP reductase (FNR) module"/>
    <property type="match status" value="1"/>
</dbReference>
<dbReference type="InterPro" id="IPR008333">
    <property type="entry name" value="Cbr1-like_FAD-bd_dom"/>
</dbReference>
<dbReference type="PROSITE" id="PS00197">
    <property type="entry name" value="2FE2S_FER_1"/>
    <property type="match status" value="1"/>
</dbReference>
<gene>
    <name evidence="5" type="ORF">CDN99_13955</name>
</gene>
<protein>
    <submittedName>
        <fullName evidence="5">2Fe-2S ferredoxin</fullName>
    </submittedName>
</protein>
<dbReference type="CDD" id="cd01066">
    <property type="entry name" value="APP_MetAP"/>
    <property type="match status" value="1"/>
</dbReference>
<reference evidence="5 6" key="1">
    <citation type="journal article" date="2008" name="Int. J. Syst. Evol. Microbiol.">
        <title>Description of Roseateles aquatilis sp. nov. and Roseateles terrae sp. nov., in the class Betaproteobacteria, and emended description of the genus Roseateles.</title>
        <authorList>
            <person name="Gomila M."/>
            <person name="Bowien B."/>
            <person name="Falsen E."/>
            <person name="Moore E.R."/>
            <person name="Lalucat J."/>
        </authorList>
    </citation>
    <scope>NUCLEOTIDE SEQUENCE [LARGE SCALE GENOMIC DNA]</scope>
    <source>
        <strain evidence="5 6">CCUG 48205</strain>
    </source>
</reference>
<dbReference type="Gene3D" id="3.90.230.10">
    <property type="entry name" value="Creatinase/methionine aminopeptidase superfamily"/>
    <property type="match status" value="1"/>
</dbReference>
<evidence type="ECO:0000313" key="5">
    <source>
        <dbReference type="EMBL" id="OWQ90448.1"/>
    </source>
</evidence>
<dbReference type="PANTHER" id="PTHR47354">
    <property type="entry name" value="NADH OXIDOREDUCTASE HCR"/>
    <property type="match status" value="1"/>
</dbReference>
<evidence type="ECO:0000256" key="2">
    <source>
        <dbReference type="ARBA" id="ARBA00022714"/>
    </source>
</evidence>
<keyword evidence="6" id="KW-1185">Reference proteome</keyword>
<dbReference type="Pfam" id="PF00970">
    <property type="entry name" value="FAD_binding_6"/>
    <property type="match status" value="1"/>
</dbReference>
<dbReference type="PANTHER" id="PTHR47354:SF5">
    <property type="entry name" value="PROTEIN RFBI"/>
    <property type="match status" value="1"/>
</dbReference>
<dbReference type="PRINTS" id="PR00410">
    <property type="entry name" value="PHEHYDRXLASE"/>
</dbReference>
<dbReference type="EMBL" id="NIOF01000005">
    <property type="protein sequence ID" value="OWQ90448.1"/>
    <property type="molecule type" value="Genomic_DNA"/>
</dbReference>
<dbReference type="SUPFAM" id="SSF55920">
    <property type="entry name" value="Creatinase/aminopeptidase"/>
    <property type="match status" value="1"/>
</dbReference>
<dbReference type="Pfam" id="PF00111">
    <property type="entry name" value="Fer2"/>
    <property type="match status" value="1"/>
</dbReference>
<dbReference type="InterPro" id="IPR006058">
    <property type="entry name" value="2Fe2S_fd_BS"/>
</dbReference>
<dbReference type="InterPro" id="IPR012675">
    <property type="entry name" value="Beta-grasp_dom_sf"/>
</dbReference>
<feature type="domain" description="FAD-binding FR-type" evidence="4">
    <location>
        <begin position="101"/>
        <end position="204"/>
    </location>
</feature>
<dbReference type="InterPro" id="IPR000994">
    <property type="entry name" value="Pept_M24"/>
</dbReference>
<dbReference type="SUPFAM" id="SSF54292">
    <property type="entry name" value="2Fe-2S ferredoxin-like"/>
    <property type="match status" value="1"/>
</dbReference>
<dbReference type="SUPFAM" id="SSF63380">
    <property type="entry name" value="Riboflavin synthase domain-like"/>
    <property type="match status" value="1"/>
</dbReference>